<organism evidence="8">
    <name type="scientific">Entomoneis paludosa</name>
    <dbReference type="NCBI Taxonomy" id="265537"/>
    <lineage>
        <taxon>Eukaryota</taxon>
        <taxon>Sar</taxon>
        <taxon>Stramenopiles</taxon>
        <taxon>Ochrophyta</taxon>
        <taxon>Bacillariophyta</taxon>
        <taxon>Bacillariophyceae</taxon>
        <taxon>Bacillariophycidae</taxon>
        <taxon>Entomoneidaceae</taxon>
        <taxon>Entomoneis</taxon>
    </lineage>
</organism>
<dbReference type="GO" id="GO:0051087">
    <property type="term" value="F:protein-folding chaperone binding"/>
    <property type="evidence" value="ECO:0007669"/>
    <property type="project" value="TreeGrafter"/>
</dbReference>
<dbReference type="PRINTS" id="PR00297">
    <property type="entry name" value="CHAPERONIN10"/>
</dbReference>
<dbReference type="GO" id="GO:0051082">
    <property type="term" value="F:unfolded protein binding"/>
    <property type="evidence" value="ECO:0007669"/>
    <property type="project" value="TreeGrafter"/>
</dbReference>
<keyword evidence="2 6" id="KW-0143">Chaperone</keyword>
<dbReference type="PANTHER" id="PTHR10772">
    <property type="entry name" value="10 KDA HEAT SHOCK PROTEIN"/>
    <property type="match status" value="1"/>
</dbReference>
<evidence type="ECO:0000256" key="7">
    <source>
        <dbReference type="SAM" id="SignalP"/>
    </source>
</evidence>
<dbReference type="HAMAP" id="MF_00580">
    <property type="entry name" value="CH10"/>
    <property type="match status" value="1"/>
</dbReference>
<dbReference type="GO" id="GO:0046872">
    <property type="term" value="F:metal ion binding"/>
    <property type="evidence" value="ECO:0007669"/>
    <property type="project" value="TreeGrafter"/>
</dbReference>
<dbReference type="InterPro" id="IPR020818">
    <property type="entry name" value="Chaperonin_GroES"/>
</dbReference>
<dbReference type="GO" id="GO:0005739">
    <property type="term" value="C:mitochondrion"/>
    <property type="evidence" value="ECO:0007669"/>
    <property type="project" value="TreeGrafter"/>
</dbReference>
<protein>
    <recommendedName>
        <fullName evidence="4">20 kDa chaperonin, chloroplastic</fullName>
    </recommendedName>
    <alternativeName>
        <fullName evidence="3">Chaperonin 10</fullName>
    </alternativeName>
    <alternativeName>
        <fullName evidence="5">Protein Cpn21</fullName>
    </alternativeName>
</protein>
<evidence type="ECO:0000313" key="8">
    <source>
        <dbReference type="EMBL" id="CAD9971999.1"/>
    </source>
</evidence>
<evidence type="ECO:0000256" key="6">
    <source>
        <dbReference type="RuleBase" id="RU003479"/>
    </source>
</evidence>
<dbReference type="SUPFAM" id="SSF50129">
    <property type="entry name" value="GroES-like"/>
    <property type="match status" value="2"/>
</dbReference>
<dbReference type="GO" id="GO:0044183">
    <property type="term" value="F:protein folding chaperone"/>
    <property type="evidence" value="ECO:0007669"/>
    <property type="project" value="InterPro"/>
</dbReference>
<dbReference type="GO" id="GO:0005524">
    <property type="term" value="F:ATP binding"/>
    <property type="evidence" value="ECO:0007669"/>
    <property type="project" value="InterPro"/>
</dbReference>
<sequence length="246" mass="26079">MKIATSIIYMLATLPSVAAFVVQSPTSVSRTALADAATSTLDGRKIKGDVQPLNNFLLVKVAEAQDQTEGGILLTGKAKIQKTEGTVVAVGPGRTHQDSGIVVEMPVAAGEGVVYGQFDGTEIDLDGKKHTLIRDDDVMVKFDASKDLSIDNVDVVADNVLVYVDKKEQSTDGGILIARSSSQDSRPSTGLVKKVGPGRVASNGELMAMDVAVDDMVKFRDFAGNEVEIGGEEYSVVRMADILAKY</sequence>
<dbReference type="InterPro" id="IPR011032">
    <property type="entry name" value="GroES-like_sf"/>
</dbReference>
<feature type="chain" id="PRO_5031493186" description="20 kDa chaperonin, chloroplastic" evidence="7">
    <location>
        <begin position="20"/>
        <end position="246"/>
    </location>
</feature>
<evidence type="ECO:0000256" key="5">
    <source>
        <dbReference type="ARBA" id="ARBA00079398"/>
    </source>
</evidence>
<keyword evidence="7" id="KW-0732">Signal</keyword>
<dbReference type="EMBL" id="HBHT01022081">
    <property type="protein sequence ID" value="CAD9971999.1"/>
    <property type="molecule type" value="Transcribed_RNA"/>
</dbReference>
<gene>
    <name evidence="8" type="ORF">APAL1065_LOCUS14798</name>
</gene>
<proteinExistence type="inferred from homology"/>
<dbReference type="Gene3D" id="2.30.33.40">
    <property type="entry name" value="GroES chaperonin"/>
    <property type="match status" value="2"/>
</dbReference>
<dbReference type="PANTHER" id="PTHR10772:SF63">
    <property type="entry name" value="20 KDA CHAPERONIN, CHLOROPLASTIC"/>
    <property type="match status" value="1"/>
</dbReference>
<dbReference type="Pfam" id="PF00166">
    <property type="entry name" value="Cpn10"/>
    <property type="match status" value="2"/>
</dbReference>
<accession>A0A7S2YEM5</accession>
<dbReference type="AlphaFoldDB" id="A0A7S2YEM5"/>
<reference evidence="8" key="1">
    <citation type="submission" date="2021-01" db="EMBL/GenBank/DDBJ databases">
        <authorList>
            <person name="Corre E."/>
            <person name="Pelletier E."/>
            <person name="Niang G."/>
            <person name="Scheremetjew M."/>
            <person name="Finn R."/>
            <person name="Kale V."/>
            <person name="Holt S."/>
            <person name="Cochrane G."/>
            <person name="Meng A."/>
            <person name="Brown T."/>
            <person name="Cohen L."/>
        </authorList>
    </citation>
    <scope>NUCLEOTIDE SEQUENCE</scope>
    <source>
        <strain evidence="8">CCMP125</strain>
    </source>
</reference>
<dbReference type="SMART" id="SM00883">
    <property type="entry name" value="Cpn10"/>
    <property type="match status" value="2"/>
</dbReference>
<evidence type="ECO:0000256" key="3">
    <source>
        <dbReference type="ARBA" id="ARBA00031971"/>
    </source>
</evidence>
<dbReference type="FunFam" id="2.30.33.40:FF:000001">
    <property type="entry name" value="10 kDa chaperonin"/>
    <property type="match status" value="2"/>
</dbReference>
<feature type="signal peptide" evidence="7">
    <location>
        <begin position="1"/>
        <end position="19"/>
    </location>
</feature>
<evidence type="ECO:0000256" key="2">
    <source>
        <dbReference type="ARBA" id="ARBA00023186"/>
    </source>
</evidence>
<name>A0A7S2YEM5_9STRA</name>
<comment type="similarity">
    <text evidence="1 6">Belongs to the GroES chaperonin family.</text>
</comment>
<dbReference type="CDD" id="cd00320">
    <property type="entry name" value="cpn10"/>
    <property type="match status" value="2"/>
</dbReference>
<dbReference type="InterPro" id="IPR037124">
    <property type="entry name" value="Chaperonin_GroES_sf"/>
</dbReference>
<evidence type="ECO:0000256" key="4">
    <source>
        <dbReference type="ARBA" id="ARBA00073031"/>
    </source>
</evidence>
<evidence type="ECO:0000256" key="1">
    <source>
        <dbReference type="ARBA" id="ARBA00006975"/>
    </source>
</evidence>